<gene>
    <name evidence="1" type="ORF">GM1_022_00320</name>
</gene>
<organism evidence="1 2">
    <name type="scientific">Gordonia malaquae NBRC 108250</name>
    <dbReference type="NCBI Taxonomy" id="1223542"/>
    <lineage>
        <taxon>Bacteria</taxon>
        <taxon>Bacillati</taxon>
        <taxon>Actinomycetota</taxon>
        <taxon>Actinomycetes</taxon>
        <taxon>Mycobacteriales</taxon>
        <taxon>Gordoniaceae</taxon>
        <taxon>Gordonia</taxon>
    </lineage>
</organism>
<dbReference type="EMBL" id="BAOP01000022">
    <property type="protein sequence ID" value="GAC80822.1"/>
    <property type="molecule type" value="Genomic_DNA"/>
</dbReference>
<dbReference type="AlphaFoldDB" id="M3UYC7"/>
<proteinExistence type="predicted"/>
<accession>M3UYC7</accession>
<keyword evidence="2" id="KW-1185">Reference proteome</keyword>
<evidence type="ECO:0000313" key="1">
    <source>
        <dbReference type="EMBL" id="GAC80822.1"/>
    </source>
</evidence>
<reference evidence="1 2" key="1">
    <citation type="submission" date="2013-02" db="EMBL/GenBank/DDBJ databases">
        <title>Whole genome shotgun sequence of Gordonia malaquae NBRC 108250.</title>
        <authorList>
            <person name="Yoshida I."/>
            <person name="Hosoyama A."/>
            <person name="Tsuchikane K."/>
            <person name="Ando Y."/>
            <person name="Baba S."/>
            <person name="Ohji S."/>
            <person name="Hamada M."/>
            <person name="Tamura T."/>
            <person name="Yamazoe A."/>
            <person name="Yamazaki S."/>
            <person name="Fujita N."/>
        </authorList>
    </citation>
    <scope>NUCLEOTIDE SEQUENCE [LARGE SCALE GENOMIC DNA]</scope>
    <source>
        <strain evidence="1 2">NBRC 108250</strain>
    </source>
</reference>
<evidence type="ECO:0000313" key="2">
    <source>
        <dbReference type="Proteomes" id="UP000035009"/>
    </source>
</evidence>
<name>M3UYC7_GORML</name>
<comment type="caution">
    <text evidence="1">The sequence shown here is derived from an EMBL/GenBank/DDBJ whole genome shotgun (WGS) entry which is preliminary data.</text>
</comment>
<dbReference type="Proteomes" id="UP000035009">
    <property type="component" value="Unassembled WGS sequence"/>
</dbReference>
<protein>
    <submittedName>
        <fullName evidence="1">Uncharacterized protein</fullName>
    </submittedName>
</protein>
<dbReference type="STRING" id="410332.SAMN04488550_0615"/>
<sequence length="59" mass="6307">MTVTSALAALRDAVAARDRFTAANQDPSDWSHYDESVTDLTEQIAAAATTFLDEIGAHP</sequence>